<evidence type="ECO:0000259" key="4">
    <source>
        <dbReference type="PROSITE" id="PS50949"/>
    </source>
</evidence>
<dbReference type="KEGG" id="tom:BWR18_00655"/>
<evidence type="ECO:0000313" key="6">
    <source>
        <dbReference type="Proteomes" id="UP000186336"/>
    </source>
</evidence>
<dbReference type="PANTHER" id="PTHR44846">
    <property type="entry name" value="MANNOSYL-D-GLYCERATE TRANSPORT/METABOLISM SYSTEM REPRESSOR MNGR-RELATED"/>
    <property type="match status" value="1"/>
</dbReference>
<dbReference type="InterPro" id="IPR050679">
    <property type="entry name" value="Bact_HTH_transcr_reg"/>
</dbReference>
<dbReference type="SMART" id="SM00866">
    <property type="entry name" value="UTRA"/>
    <property type="match status" value="1"/>
</dbReference>
<dbReference type="Proteomes" id="UP000186336">
    <property type="component" value="Chromosome"/>
</dbReference>
<dbReference type="PANTHER" id="PTHR44846:SF1">
    <property type="entry name" value="MANNOSYL-D-GLYCERATE TRANSPORT_METABOLISM SYSTEM REPRESSOR MNGR-RELATED"/>
    <property type="match status" value="1"/>
</dbReference>
<dbReference type="InterPro" id="IPR036388">
    <property type="entry name" value="WH-like_DNA-bd_sf"/>
</dbReference>
<dbReference type="GO" id="GO:0003677">
    <property type="term" value="F:DNA binding"/>
    <property type="evidence" value="ECO:0007669"/>
    <property type="project" value="UniProtKB-KW"/>
</dbReference>
<dbReference type="Pfam" id="PF07702">
    <property type="entry name" value="UTRA"/>
    <property type="match status" value="1"/>
</dbReference>
<dbReference type="InterPro" id="IPR011663">
    <property type="entry name" value="UTRA"/>
</dbReference>
<dbReference type="Pfam" id="PF00392">
    <property type="entry name" value="GntR"/>
    <property type="match status" value="1"/>
</dbReference>
<evidence type="ECO:0000256" key="3">
    <source>
        <dbReference type="ARBA" id="ARBA00023163"/>
    </source>
</evidence>
<keyword evidence="3" id="KW-0804">Transcription</keyword>
<dbReference type="OrthoDB" id="9794015at2"/>
<dbReference type="InterPro" id="IPR036390">
    <property type="entry name" value="WH_DNA-bd_sf"/>
</dbReference>
<protein>
    <submittedName>
        <fullName evidence="5">GntR family transcriptional regulator</fullName>
    </submittedName>
</protein>
<evidence type="ECO:0000256" key="2">
    <source>
        <dbReference type="ARBA" id="ARBA00023125"/>
    </source>
</evidence>
<name>A0A1P8MQQ2_9RHOB</name>
<dbReference type="AlphaFoldDB" id="A0A1P8MQQ2"/>
<dbReference type="InterPro" id="IPR028978">
    <property type="entry name" value="Chorismate_lyase_/UTRA_dom_sf"/>
</dbReference>
<evidence type="ECO:0000256" key="1">
    <source>
        <dbReference type="ARBA" id="ARBA00023015"/>
    </source>
</evidence>
<dbReference type="SUPFAM" id="SSF46785">
    <property type="entry name" value="Winged helix' DNA-binding domain"/>
    <property type="match status" value="1"/>
</dbReference>
<dbReference type="PROSITE" id="PS50949">
    <property type="entry name" value="HTH_GNTR"/>
    <property type="match status" value="1"/>
</dbReference>
<dbReference type="SUPFAM" id="SSF64288">
    <property type="entry name" value="Chorismate lyase-like"/>
    <property type="match status" value="1"/>
</dbReference>
<sequence length="236" mass="26093">MTSPRQTPHALPIYVQIAELLTRDIVAGRLIDGERLPPERDMAAELGVSVGTLRKALRDMGDKGLVESVQGSGNYIRAGGDTGTVYAMFRLELLEGGGLPRARVLSMDLMDKPVDLPAFGTARQATRIRRLRSLNDTIMAVEEIWLDADAGLVSEATMSESLYATYRKELGLWIRLAEDRVSLGPVPDWAPDAYAPRPGDTVGYIERLSWADAAAPIEFSRTWYDPARAVYVQRMK</sequence>
<keyword evidence="2" id="KW-0238">DNA-binding</keyword>
<dbReference type="Gene3D" id="3.40.1410.10">
    <property type="entry name" value="Chorismate lyase-like"/>
    <property type="match status" value="1"/>
</dbReference>
<feature type="domain" description="HTH gntR-type" evidence="4">
    <location>
        <begin position="11"/>
        <end position="79"/>
    </location>
</feature>
<gene>
    <name evidence="5" type="ORF">BWR18_00655</name>
</gene>
<organism evidence="5 6">
    <name type="scientific">Tateyamaria omphalii</name>
    <dbReference type="NCBI Taxonomy" id="299262"/>
    <lineage>
        <taxon>Bacteria</taxon>
        <taxon>Pseudomonadati</taxon>
        <taxon>Pseudomonadota</taxon>
        <taxon>Alphaproteobacteria</taxon>
        <taxon>Rhodobacterales</taxon>
        <taxon>Roseobacteraceae</taxon>
        <taxon>Tateyamaria</taxon>
    </lineage>
</organism>
<proteinExistence type="predicted"/>
<dbReference type="EMBL" id="CP019312">
    <property type="protein sequence ID" value="APX10371.1"/>
    <property type="molecule type" value="Genomic_DNA"/>
</dbReference>
<dbReference type="Gene3D" id="1.10.10.10">
    <property type="entry name" value="Winged helix-like DNA-binding domain superfamily/Winged helix DNA-binding domain"/>
    <property type="match status" value="1"/>
</dbReference>
<dbReference type="STRING" id="299262.BWR18_00655"/>
<keyword evidence="6" id="KW-1185">Reference proteome</keyword>
<dbReference type="CDD" id="cd07377">
    <property type="entry name" value="WHTH_GntR"/>
    <property type="match status" value="1"/>
</dbReference>
<dbReference type="GO" id="GO:0003700">
    <property type="term" value="F:DNA-binding transcription factor activity"/>
    <property type="evidence" value="ECO:0007669"/>
    <property type="project" value="InterPro"/>
</dbReference>
<dbReference type="GO" id="GO:0045892">
    <property type="term" value="P:negative regulation of DNA-templated transcription"/>
    <property type="evidence" value="ECO:0007669"/>
    <property type="project" value="TreeGrafter"/>
</dbReference>
<dbReference type="SMART" id="SM00345">
    <property type="entry name" value="HTH_GNTR"/>
    <property type="match status" value="1"/>
</dbReference>
<dbReference type="RefSeq" id="WP_076626208.1">
    <property type="nucleotide sequence ID" value="NZ_CP019312.1"/>
</dbReference>
<dbReference type="InterPro" id="IPR000524">
    <property type="entry name" value="Tscrpt_reg_HTH_GntR"/>
</dbReference>
<reference evidence="5 6" key="1">
    <citation type="submission" date="2017-01" db="EMBL/GenBank/DDBJ databases">
        <title>Complete genome of Tateyamaria omphalii DOK1-4 isolated from seawater in Dokdo.</title>
        <authorList>
            <person name="Kim J.H."/>
            <person name="Chi W.-J."/>
        </authorList>
    </citation>
    <scope>NUCLEOTIDE SEQUENCE [LARGE SCALE GENOMIC DNA]</scope>
    <source>
        <strain evidence="5 6">DOK1-4</strain>
    </source>
</reference>
<evidence type="ECO:0000313" key="5">
    <source>
        <dbReference type="EMBL" id="APX10371.1"/>
    </source>
</evidence>
<keyword evidence="1" id="KW-0805">Transcription regulation</keyword>
<accession>A0A1P8MQQ2</accession>